<comment type="subcellular location">
    <subcellularLocation>
        <location evidence="3">Cytoplasm</location>
    </subcellularLocation>
    <subcellularLocation>
        <location evidence="3">Nucleus</location>
        <location evidence="3">Nucleolus</location>
    </subcellularLocation>
    <text evidence="3">Shuttles between cytoplasm and nucleus/nucleolus.</text>
</comment>
<evidence type="ECO:0000256" key="1">
    <source>
        <dbReference type="ARBA" id="ARBA00022540"/>
    </source>
</evidence>
<keyword evidence="1 3" id="KW-0396">Initiation factor</keyword>
<dbReference type="SMART" id="SM00654">
    <property type="entry name" value="eIF6"/>
    <property type="match status" value="1"/>
</dbReference>
<gene>
    <name evidence="4" type="primary">IF6</name>
    <name evidence="3" type="synonym">TIF6</name>
    <name evidence="4" type="ORF">A0H76_1581</name>
</gene>
<dbReference type="AlphaFoldDB" id="A0A1X0QKM5"/>
<dbReference type="GO" id="GO:0005737">
    <property type="term" value="C:cytoplasm"/>
    <property type="evidence" value="ECO:0007669"/>
    <property type="project" value="UniProtKB-SubCell"/>
</dbReference>
<evidence type="ECO:0000256" key="3">
    <source>
        <dbReference type="HAMAP-Rule" id="MF_03132"/>
    </source>
</evidence>
<dbReference type="GO" id="GO:0003743">
    <property type="term" value="F:translation initiation factor activity"/>
    <property type="evidence" value="ECO:0007669"/>
    <property type="project" value="UniProtKB-UniRule"/>
</dbReference>
<keyword evidence="3" id="KW-0690">Ribosome biogenesis</keyword>
<protein>
    <recommendedName>
        <fullName evidence="3">Eukaryotic translation initiation factor 6</fullName>
        <shortName evidence="3">eIF-6</shortName>
    </recommendedName>
</protein>
<dbReference type="Pfam" id="PF01912">
    <property type="entry name" value="eIF-6"/>
    <property type="match status" value="1"/>
</dbReference>
<sequence length="243" mass="27045">MEEENKKELYICNFEREKEIGAYLMLTNTYAIVGRSSNDNFINTLREVLDIPIIETTIGGINTVGLLCAGNRHGCVVSDLCTDQELIHIKNSLPNEVALRKVSDKINTHGNNILCNDHNALINPFFENIKAVEETLKVKCYAMPLGKFDNVGSYGSMNSTGLLLHTEISKSELEELSELLNINVRPTTVNKGSNFIGSGMATNDYVCFISDKSTKVEITLVKSILNLKSTNIDKRVIIEEKLN</sequence>
<dbReference type="GO" id="GO:0042256">
    <property type="term" value="P:cytosolic ribosome assembly"/>
    <property type="evidence" value="ECO:0007669"/>
    <property type="project" value="UniProtKB-UniRule"/>
</dbReference>
<name>A0A1X0QKM5_9MICR</name>
<evidence type="ECO:0000313" key="5">
    <source>
        <dbReference type="Proteomes" id="UP000192501"/>
    </source>
</evidence>
<dbReference type="EMBL" id="LTAI01000036">
    <property type="protein sequence ID" value="ORE00310.1"/>
    <property type="molecule type" value="Genomic_DNA"/>
</dbReference>
<dbReference type="GO" id="GO:0030687">
    <property type="term" value="C:preribosome, large subunit precursor"/>
    <property type="evidence" value="ECO:0007669"/>
    <property type="project" value="EnsemblFungi"/>
</dbReference>
<comment type="function">
    <text evidence="3">Binds to the 60S ribosomal subunit and prevents its association with the 40S ribosomal subunit to form the 80S initiation complex in the cytoplasm. Is also involved in ribosome biogenesis. Associates with pre-60S subunits in the nucleus and is involved in its nuclear export.</text>
</comment>
<keyword evidence="2 3" id="KW-0648">Protein biosynthesis</keyword>
<evidence type="ECO:0000313" key="4">
    <source>
        <dbReference type="EMBL" id="ORE00310.1"/>
    </source>
</evidence>
<comment type="subunit">
    <text evidence="3">Monomer. Associates with the 60S ribosomal subunit.</text>
</comment>
<keyword evidence="3" id="KW-0963">Cytoplasm</keyword>
<organism evidence="4 5">
    <name type="scientific">Hepatospora eriocheir</name>
    <dbReference type="NCBI Taxonomy" id="1081669"/>
    <lineage>
        <taxon>Eukaryota</taxon>
        <taxon>Fungi</taxon>
        <taxon>Fungi incertae sedis</taxon>
        <taxon>Microsporidia</taxon>
        <taxon>Hepatosporidae</taxon>
        <taxon>Hepatospora</taxon>
    </lineage>
</organism>
<dbReference type="SUPFAM" id="SSF55909">
    <property type="entry name" value="Pentein"/>
    <property type="match status" value="1"/>
</dbReference>
<dbReference type="SMR" id="A0A1X0QKM5"/>
<dbReference type="GO" id="GO:0000463">
    <property type="term" value="P:maturation of LSU-rRNA from tricistronic rRNA transcript (SSU-rRNA, 5.8S rRNA, LSU-rRNA)"/>
    <property type="evidence" value="ECO:0007669"/>
    <property type="project" value="EnsemblFungi"/>
</dbReference>
<dbReference type="Gene3D" id="3.75.10.10">
    <property type="entry name" value="L-arginine/glycine Amidinotransferase, Chain A"/>
    <property type="match status" value="1"/>
</dbReference>
<dbReference type="NCBIfam" id="TIGR00323">
    <property type="entry name" value="eIF-6"/>
    <property type="match status" value="1"/>
</dbReference>
<comment type="similarity">
    <text evidence="3">Belongs to the eIF-6 family.</text>
</comment>
<dbReference type="VEuPathDB" id="MicrosporidiaDB:A0H76_1581"/>
<dbReference type="GO" id="GO:0000054">
    <property type="term" value="P:ribosomal subunit export from nucleus"/>
    <property type="evidence" value="ECO:0007669"/>
    <property type="project" value="UniProtKB-UniRule"/>
</dbReference>
<dbReference type="GO" id="GO:0043023">
    <property type="term" value="F:ribosomal large subunit binding"/>
    <property type="evidence" value="ECO:0007669"/>
    <property type="project" value="UniProtKB-UniRule"/>
</dbReference>
<dbReference type="PANTHER" id="PTHR10784">
    <property type="entry name" value="TRANSLATION INITIATION FACTOR 6"/>
    <property type="match status" value="1"/>
</dbReference>
<dbReference type="InterPro" id="IPR002769">
    <property type="entry name" value="eIF6"/>
</dbReference>
<reference evidence="4 5" key="1">
    <citation type="journal article" date="2017" name="Environ. Microbiol.">
        <title>Decay of the glycolytic pathway and adaptation to intranuclear parasitism within Enterocytozoonidae microsporidia.</title>
        <authorList>
            <person name="Wiredu Boakye D."/>
            <person name="Jaroenlak P."/>
            <person name="Prachumwat A."/>
            <person name="Williams T.A."/>
            <person name="Bateman K.S."/>
            <person name="Itsathitphaisarn O."/>
            <person name="Sritunyalucksana K."/>
            <person name="Paszkiewicz K.H."/>
            <person name="Moore K.A."/>
            <person name="Stentiford G.D."/>
            <person name="Williams B.A."/>
        </authorList>
    </citation>
    <scope>NUCLEOTIDE SEQUENCE [LARGE SCALE GENOMIC DNA]</scope>
    <source>
        <strain evidence="5">canceri</strain>
    </source>
</reference>
<evidence type="ECO:0000256" key="2">
    <source>
        <dbReference type="ARBA" id="ARBA00022917"/>
    </source>
</evidence>
<dbReference type="GO" id="GO:0005730">
    <property type="term" value="C:nucleolus"/>
    <property type="evidence" value="ECO:0007669"/>
    <property type="project" value="UniProtKB-SubCell"/>
</dbReference>
<proteinExistence type="inferred from homology"/>
<dbReference type="HAMAP" id="MF_00032">
    <property type="entry name" value="eIF_6"/>
    <property type="match status" value="1"/>
</dbReference>
<dbReference type="VEuPathDB" id="MicrosporidiaDB:HERIO_80"/>
<dbReference type="GO" id="GO:0000466">
    <property type="term" value="P:maturation of 5.8S rRNA from tricistronic rRNA transcript (SSU-rRNA, 5.8S rRNA, LSU-rRNA)"/>
    <property type="evidence" value="ECO:0007669"/>
    <property type="project" value="EnsemblFungi"/>
</dbReference>
<accession>A0A1X0QKM5</accession>
<dbReference type="GO" id="GO:1902626">
    <property type="term" value="P:assembly of large subunit precursor of preribosome"/>
    <property type="evidence" value="ECO:0007669"/>
    <property type="project" value="EnsemblFungi"/>
</dbReference>
<comment type="caution">
    <text evidence="4">The sequence shown here is derived from an EMBL/GenBank/DDBJ whole genome shotgun (WGS) entry which is preliminary data.</text>
</comment>
<dbReference type="Proteomes" id="UP000192501">
    <property type="component" value="Unassembled WGS sequence"/>
</dbReference>
<comment type="caution">
    <text evidence="3">Lacks conserved residue(s) required for the propagation of feature annotation.</text>
</comment>
<keyword evidence="3" id="KW-0539">Nucleus</keyword>